<reference evidence="1" key="1">
    <citation type="submission" date="2018-11" db="EMBL/GenBank/DDBJ databases">
        <authorList>
            <consortium name="Pathogen Informatics"/>
        </authorList>
    </citation>
    <scope>NUCLEOTIDE SEQUENCE</scope>
</reference>
<accession>A0A3S5ATW0</accession>
<evidence type="ECO:0000313" key="1">
    <source>
        <dbReference type="EMBL" id="VEL31907.1"/>
    </source>
</evidence>
<evidence type="ECO:0000313" key="2">
    <source>
        <dbReference type="Proteomes" id="UP000784294"/>
    </source>
</evidence>
<protein>
    <submittedName>
        <fullName evidence="1">Uncharacterized protein</fullName>
    </submittedName>
</protein>
<organism evidence="1 2">
    <name type="scientific">Protopolystoma xenopodis</name>
    <dbReference type="NCBI Taxonomy" id="117903"/>
    <lineage>
        <taxon>Eukaryota</taxon>
        <taxon>Metazoa</taxon>
        <taxon>Spiralia</taxon>
        <taxon>Lophotrochozoa</taxon>
        <taxon>Platyhelminthes</taxon>
        <taxon>Monogenea</taxon>
        <taxon>Polyopisthocotylea</taxon>
        <taxon>Polystomatidea</taxon>
        <taxon>Polystomatidae</taxon>
        <taxon>Protopolystoma</taxon>
    </lineage>
</organism>
<sequence length="126" mass="13765">MNALVQAKIFIFSTLRSPGRNSLWPGASMQATRRPSSVGLGLDNKSIDAHTQTTALLSRRSSVRQKTVAHRRPSAVSLTPFSLRMGNVAQPRMSLAATTTMTPSGVKFDSGRSGYCEIFFCFCHRS</sequence>
<dbReference type="AlphaFoldDB" id="A0A3S5ATW0"/>
<comment type="caution">
    <text evidence="1">The sequence shown here is derived from an EMBL/GenBank/DDBJ whole genome shotgun (WGS) entry which is preliminary data.</text>
</comment>
<name>A0A3S5ATW0_9PLAT</name>
<dbReference type="Proteomes" id="UP000784294">
    <property type="component" value="Unassembled WGS sequence"/>
</dbReference>
<keyword evidence="2" id="KW-1185">Reference proteome</keyword>
<proteinExistence type="predicted"/>
<gene>
    <name evidence="1" type="ORF">PXEA_LOCUS25347</name>
</gene>
<dbReference type="EMBL" id="CAAALY010127869">
    <property type="protein sequence ID" value="VEL31907.1"/>
    <property type="molecule type" value="Genomic_DNA"/>
</dbReference>